<dbReference type="GO" id="GO:0090307">
    <property type="term" value="P:mitotic spindle assembly"/>
    <property type="evidence" value="ECO:0007669"/>
    <property type="project" value="TreeGrafter"/>
</dbReference>
<evidence type="ECO:0000313" key="5">
    <source>
        <dbReference type="Proteomes" id="UP000002358"/>
    </source>
</evidence>
<dbReference type="EnsemblMetazoa" id="XM_031931205">
    <property type="protein sequence ID" value="XP_031787065"/>
    <property type="gene ID" value="LOC100678743"/>
</dbReference>
<feature type="compositionally biased region" description="Basic and acidic residues" evidence="2">
    <location>
        <begin position="462"/>
        <end position="471"/>
    </location>
</feature>
<evidence type="ECO:0000256" key="1">
    <source>
        <dbReference type="SAM" id="Coils"/>
    </source>
</evidence>
<dbReference type="GO" id="GO:0005634">
    <property type="term" value="C:nucleus"/>
    <property type="evidence" value="ECO:0007669"/>
    <property type="project" value="TreeGrafter"/>
</dbReference>
<feature type="compositionally biased region" description="Polar residues" evidence="2">
    <location>
        <begin position="475"/>
        <end position="508"/>
    </location>
</feature>
<dbReference type="InterPro" id="IPR023238">
    <property type="entry name" value="FAM175"/>
</dbReference>
<dbReference type="InterPro" id="IPR055064">
    <property type="entry name" value="BRISC_FAM175B_helical"/>
</dbReference>
<dbReference type="PRINTS" id="PR02051">
    <property type="entry name" value="PROTEINF175"/>
</dbReference>
<feature type="compositionally biased region" description="Low complexity" evidence="2">
    <location>
        <begin position="400"/>
        <end position="417"/>
    </location>
</feature>
<reference evidence="4" key="1">
    <citation type="submission" date="2021-01" db="UniProtKB">
        <authorList>
            <consortium name="EnsemblMetazoa"/>
        </authorList>
    </citation>
    <scope>IDENTIFICATION</scope>
</reference>
<dbReference type="GO" id="GO:0008017">
    <property type="term" value="F:microtubule binding"/>
    <property type="evidence" value="ECO:0007669"/>
    <property type="project" value="TreeGrafter"/>
</dbReference>
<dbReference type="GO" id="GO:0070536">
    <property type="term" value="P:protein K63-linked deubiquitination"/>
    <property type="evidence" value="ECO:0007669"/>
    <property type="project" value="TreeGrafter"/>
</dbReference>
<dbReference type="SMR" id="A0A7M7QG76"/>
<dbReference type="GO" id="GO:0031593">
    <property type="term" value="F:polyubiquitin modification-dependent protein binding"/>
    <property type="evidence" value="ECO:0007669"/>
    <property type="project" value="TreeGrafter"/>
</dbReference>
<dbReference type="CDD" id="cd23525">
    <property type="entry name" value="Abraxas_2_insects"/>
    <property type="match status" value="1"/>
</dbReference>
<dbReference type="RefSeq" id="XP_031787065.1">
    <property type="nucleotide sequence ID" value="XM_031931205.2"/>
</dbReference>
<feature type="compositionally biased region" description="Basic and acidic residues" evidence="2">
    <location>
        <begin position="426"/>
        <end position="446"/>
    </location>
</feature>
<evidence type="ECO:0000259" key="3">
    <source>
        <dbReference type="Pfam" id="PF22299"/>
    </source>
</evidence>
<organism evidence="4 5">
    <name type="scientific">Nasonia vitripennis</name>
    <name type="common">Parasitic wasp</name>
    <dbReference type="NCBI Taxonomy" id="7425"/>
    <lineage>
        <taxon>Eukaryota</taxon>
        <taxon>Metazoa</taxon>
        <taxon>Ecdysozoa</taxon>
        <taxon>Arthropoda</taxon>
        <taxon>Hexapoda</taxon>
        <taxon>Insecta</taxon>
        <taxon>Pterygota</taxon>
        <taxon>Neoptera</taxon>
        <taxon>Endopterygota</taxon>
        <taxon>Hymenoptera</taxon>
        <taxon>Apocrita</taxon>
        <taxon>Proctotrupomorpha</taxon>
        <taxon>Chalcidoidea</taxon>
        <taxon>Pteromalidae</taxon>
        <taxon>Pteromalinae</taxon>
        <taxon>Nasonia</taxon>
    </lineage>
</organism>
<sequence length="521" mass="57956">MLPPPHSESKNHKNKRSNFEICLPATRLALLRLFLVAANFLQTTHRPPDFLGVAATSSSVPHPSISSLNFSRKPREERARVFSVSYPRLSRASVNHISGNMADDGDDGLLVTISGAAFSMLLFENTRIHDQIGFLLGETLVYVSTKVTDSDNDVQHRKLHINIKNVVSYPLGEPFFNGLGLIKKDKLTALLGQKLKNVVGWYHFRQEFRLATSLRDKNIHNDLSTLVSSINPLMEKESFTLCLLSSSVNETGGTHRFKHQLLRRQNKIFKPVPLKITNLGADATDPDGSDYKPTPRCFSNDLDAFDIVYDNIKNELSNLSGVKAVTLIERAAEHLLEKLSPQVSSSDKEVSELETRVALLRNQIFKAQFERAKNNFTTLEEQMQKMEVDSKSYARPLLKSPSPEIMDSPMSPMPSTSATTIQSPKITHDGSGDRSSRDRGSSDREFPSSNLTPLSSPGDGSRLQESDKSPKESAASASNTSECNRPTRTRQTTDQFIQNTTTRSSTQHRGLCPSPKYNPDS</sequence>
<dbReference type="PANTHER" id="PTHR31728:SF5">
    <property type="entry name" value="OS07G0540200 PROTEIN"/>
    <property type="match status" value="1"/>
</dbReference>
<evidence type="ECO:0000256" key="2">
    <source>
        <dbReference type="SAM" id="MobiDB-lite"/>
    </source>
</evidence>
<dbReference type="KEGG" id="nvi:100678743"/>
<feature type="region of interest" description="Disordered" evidence="2">
    <location>
        <begin position="390"/>
        <end position="521"/>
    </location>
</feature>
<feature type="coiled-coil region" evidence="1">
    <location>
        <begin position="343"/>
        <end position="389"/>
    </location>
</feature>
<dbReference type="Proteomes" id="UP000002358">
    <property type="component" value="Chromosome 5"/>
</dbReference>
<dbReference type="OrthoDB" id="6358435at2759"/>
<protein>
    <recommendedName>
        <fullName evidence="3">BRISC complex subunit FAM175B helical domain-containing protein</fullName>
    </recommendedName>
</protein>
<dbReference type="AlphaFoldDB" id="A0A7M7QG76"/>
<dbReference type="InParanoid" id="A0A7M7QG76"/>
<accession>A0A7M7QG76</accession>
<feature type="domain" description="BRISC complex subunit FAM175B helical" evidence="3">
    <location>
        <begin position="303"/>
        <end position="364"/>
    </location>
</feature>
<keyword evidence="5" id="KW-1185">Reference proteome</keyword>
<evidence type="ECO:0000313" key="4">
    <source>
        <dbReference type="EnsemblMetazoa" id="XP_031787065"/>
    </source>
</evidence>
<keyword evidence="1" id="KW-0175">Coiled coil</keyword>
<proteinExistence type="predicted"/>
<name>A0A7M7QG76_NASVI</name>
<dbReference type="Pfam" id="PF21125">
    <property type="entry name" value="MPN_2A_DUB_like"/>
    <property type="match status" value="1"/>
</dbReference>
<dbReference type="GO" id="GO:0008608">
    <property type="term" value="P:attachment of spindle microtubules to kinetochore"/>
    <property type="evidence" value="ECO:0007669"/>
    <property type="project" value="TreeGrafter"/>
</dbReference>
<dbReference type="PANTHER" id="PTHR31728">
    <property type="entry name" value="ABRAXAS FAMILY MEMBER"/>
    <property type="match status" value="1"/>
</dbReference>
<dbReference type="GeneID" id="100678743"/>
<dbReference type="Pfam" id="PF22299">
    <property type="entry name" value="BRISC_FAM175B_helical"/>
    <property type="match status" value="1"/>
</dbReference>